<protein>
    <submittedName>
        <fullName evidence="2">Uncharacterized protein</fullName>
    </submittedName>
</protein>
<evidence type="ECO:0000256" key="1">
    <source>
        <dbReference type="SAM" id="Phobius"/>
    </source>
</evidence>
<evidence type="ECO:0000313" key="3">
    <source>
        <dbReference type="Proteomes" id="UP000033754"/>
    </source>
</evidence>
<gene>
    <name evidence="2" type="ORF">EPHNCH_1289</name>
</gene>
<proteinExistence type="predicted"/>
<reference evidence="2 3" key="1">
    <citation type="submission" date="2015-01" db="EMBL/GenBank/DDBJ databases">
        <title>Genome Sequencing of Rickettsiales.</title>
        <authorList>
            <person name="Daugherty S.C."/>
            <person name="Su Q."/>
            <person name="Abolude K."/>
            <person name="Beier-Sexton M."/>
            <person name="Carlyon J.A."/>
            <person name="Carter R."/>
            <person name="Day N.P."/>
            <person name="Dumler S.J."/>
            <person name="Dyachenko V."/>
            <person name="Godinez A."/>
            <person name="Kurtti T.J."/>
            <person name="Lichay M."/>
            <person name="Mullins K.E."/>
            <person name="Ott S."/>
            <person name="Pappas-Brown V."/>
            <person name="Paris D.H."/>
            <person name="Patel P."/>
            <person name="Richards A.L."/>
            <person name="Sadzewicz L."/>
            <person name="Sears K."/>
            <person name="Seidman D."/>
            <person name="Sengamalay N."/>
            <person name="Stenos J."/>
            <person name="Tallon L.J."/>
            <person name="Vincent G."/>
            <person name="Fraser C.M."/>
            <person name="Munderloh U."/>
            <person name="Dunning-Hotopp J.C."/>
        </authorList>
    </citation>
    <scope>NUCLEOTIDE SEQUENCE [LARGE SCALE GENOMIC DNA]</scope>
    <source>
        <strain evidence="2 3">NCH-1</strain>
    </source>
</reference>
<sequence length="61" mass="6755">MRSSPLKHGARDSCACMSNVYTFLSQKRKGLHLRASPMMYSGVVLIGKSMGFGYCVCYNKS</sequence>
<name>A0A0F3N7U4_ANAPH</name>
<evidence type="ECO:0000313" key="2">
    <source>
        <dbReference type="EMBL" id="KJV63014.1"/>
    </source>
</evidence>
<keyword evidence="1" id="KW-0812">Transmembrane</keyword>
<keyword evidence="1" id="KW-1133">Transmembrane helix</keyword>
<feature type="transmembrane region" description="Helical" evidence="1">
    <location>
        <begin position="38"/>
        <end position="57"/>
    </location>
</feature>
<dbReference type="Proteomes" id="UP000033754">
    <property type="component" value="Unassembled WGS sequence"/>
</dbReference>
<dbReference type="EMBL" id="LANT01000008">
    <property type="protein sequence ID" value="KJV63014.1"/>
    <property type="molecule type" value="Genomic_DNA"/>
</dbReference>
<organism evidence="2 3">
    <name type="scientific">Anaplasma phagocytophilum str. NCH-1</name>
    <dbReference type="NCBI Taxonomy" id="1359161"/>
    <lineage>
        <taxon>Bacteria</taxon>
        <taxon>Pseudomonadati</taxon>
        <taxon>Pseudomonadota</taxon>
        <taxon>Alphaproteobacteria</taxon>
        <taxon>Rickettsiales</taxon>
        <taxon>Anaplasmataceae</taxon>
        <taxon>Anaplasma</taxon>
        <taxon>phagocytophilum group</taxon>
    </lineage>
</organism>
<keyword evidence="1" id="KW-0472">Membrane</keyword>
<comment type="caution">
    <text evidence="2">The sequence shown here is derived from an EMBL/GenBank/DDBJ whole genome shotgun (WGS) entry which is preliminary data.</text>
</comment>
<dbReference type="AlphaFoldDB" id="A0A0F3N7U4"/>
<accession>A0A0F3N7U4</accession>